<dbReference type="NCBIfam" id="NF037995">
    <property type="entry name" value="TRAP_S1"/>
    <property type="match status" value="1"/>
</dbReference>
<evidence type="ECO:0000313" key="9">
    <source>
        <dbReference type="Proteomes" id="UP000245778"/>
    </source>
</evidence>
<feature type="transmembrane region" description="Helical" evidence="6">
    <location>
        <begin position="388"/>
        <end position="405"/>
    </location>
</feature>
<keyword evidence="6" id="KW-0472">Membrane</keyword>
<reference evidence="8 9" key="1">
    <citation type="submission" date="2018-04" db="EMBL/GenBank/DDBJ databases">
        <title>Genomic Encyclopedia of Type Strains, Phase IV (KMG-IV): sequencing the most valuable type-strain genomes for metagenomic binning, comparative biology and taxonomic classification.</title>
        <authorList>
            <person name="Goeker M."/>
        </authorList>
    </citation>
    <scope>NUCLEOTIDE SEQUENCE [LARGE SCALE GENOMIC DNA]</scope>
    <source>
        <strain evidence="8 9">DSM 26588</strain>
    </source>
</reference>
<feature type="signal peptide" evidence="7">
    <location>
        <begin position="1"/>
        <end position="27"/>
    </location>
</feature>
<evidence type="ECO:0000256" key="5">
    <source>
        <dbReference type="SAM" id="MobiDB-lite"/>
    </source>
</evidence>
<dbReference type="Pfam" id="PF03480">
    <property type="entry name" value="DctP"/>
    <property type="match status" value="1"/>
</dbReference>
<feature type="compositionally biased region" description="Low complexity" evidence="5">
    <location>
        <begin position="352"/>
        <end position="372"/>
    </location>
</feature>
<dbReference type="Proteomes" id="UP000245778">
    <property type="component" value="Unassembled WGS sequence"/>
</dbReference>
<feature type="chain" id="PRO_5015570680" evidence="7">
    <location>
        <begin position="28"/>
        <end position="414"/>
    </location>
</feature>
<organism evidence="8 9">
    <name type="scientific">Intestinimonas butyriciproducens</name>
    <dbReference type="NCBI Taxonomy" id="1297617"/>
    <lineage>
        <taxon>Bacteria</taxon>
        <taxon>Bacillati</taxon>
        <taxon>Bacillota</taxon>
        <taxon>Clostridia</taxon>
        <taxon>Eubacteriales</taxon>
        <taxon>Intestinimonas</taxon>
    </lineage>
</organism>
<evidence type="ECO:0000256" key="1">
    <source>
        <dbReference type="ARBA" id="ARBA00004196"/>
    </source>
</evidence>
<sequence length="414" mass="43770">MKQTGKRMVSLLLGIVLMIALSTTAFAAEDGKIVKLAFTDSPTLTIGDMSIYHPSYAAMLAFKGAFEKSTGGEYSVELYPNGVLGDAASTMEQMLTGTITGSTPADGALSAFAPDIQVFTIPYLFDNPTIAYDVLDGDFGRQLFEKIAAETGFRVVASYDNGGYRNFTNSKREIRTAADMEGLNIRVQDSPVYLEMVEALGASATPVAFLELYSALQTGVVDGQENSAVTTLGASLDEVQPYCTLDGHLLGLAFLVISDTWYQGLDADTQAKVDEAGREATIAARGTCRYAEALAVDTLTQKGVTVYSPTAEELETFKVAQQPVIDYLKQNLSNPSLVDERFAAIDSVENGGNAAPTDPDATPAPGNANDPTQTEGASNSNSGGTSPALIAVIVVAALVVIFLVTRKKGGKKED</sequence>
<proteinExistence type="inferred from homology"/>
<keyword evidence="6" id="KW-0812">Transmembrane</keyword>
<keyword evidence="3" id="KW-0813">Transport</keyword>
<dbReference type="GO" id="GO:0055085">
    <property type="term" value="P:transmembrane transport"/>
    <property type="evidence" value="ECO:0007669"/>
    <property type="project" value="InterPro"/>
</dbReference>
<protein>
    <submittedName>
        <fullName evidence="8">Tripartite ATP-independent transporter DctP family solute receptor</fullName>
    </submittedName>
</protein>
<evidence type="ECO:0000256" key="3">
    <source>
        <dbReference type="ARBA" id="ARBA00022448"/>
    </source>
</evidence>
<dbReference type="PANTHER" id="PTHR33376">
    <property type="match status" value="1"/>
</dbReference>
<dbReference type="GO" id="GO:0030288">
    <property type="term" value="C:outer membrane-bounded periplasmic space"/>
    <property type="evidence" value="ECO:0007669"/>
    <property type="project" value="InterPro"/>
</dbReference>
<dbReference type="AlphaFoldDB" id="A0A2U1CFS4"/>
<dbReference type="InterPro" id="IPR038404">
    <property type="entry name" value="TRAP_DctP_sf"/>
</dbReference>
<dbReference type="NCBIfam" id="TIGR00787">
    <property type="entry name" value="dctP"/>
    <property type="match status" value="1"/>
</dbReference>
<feature type="compositionally biased region" description="Polar residues" evidence="5">
    <location>
        <begin position="373"/>
        <end position="382"/>
    </location>
</feature>
<comment type="subcellular location">
    <subcellularLocation>
        <location evidence="1">Cell envelope</location>
    </subcellularLocation>
</comment>
<comment type="similarity">
    <text evidence="2">Belongs to the bacterial solute-binding protein 7 family.</text>
</comment>
<dbReference type="EMBL" id="QEKK01000001">
    <property type="protein sequence ID" value="PVY59758.1"/>
    <property type="molecule type" value="Genomic_DNA"/>
</dbReference>
<evidence type="ECO:0000313" key="8">
    <source>
        <dbReference type="EMBL" id="PVY59758.1"/>
    </source>
</evidence>
<evidence type="ECO:0000256" key="7">
    <source>
        <dbReference type="SAM" id="SignalP"/>
    </source>
</evidence>
<comment type="caution">
    <text evidence="8">The sequence shown here is derived from an EMBL/GenBank/DDBJ whole genome shotgun (WGS) entry which is preliminary data.</text>
</comment>
<name>A0A2U1CFS4_9FIRM</name>
<evidence type="ECO:0000256" key="6">
    <source>
        <dbReference type="SAM" id="Phobius"/>
    </source>
</evidence>
<dbReference type="RefSeq" id="WP_165366522.1">
    <property type="nucleotide sequence ID" value="NZ_CP011524.1"/>
</dbReference>
<dbReference type="PANTHER" id="PTHR33376:SF4">
    <property type="entry name" value="SIALIC ACID-BINDING PERIPLASMIC PROTEIN SIAP"/>
    <property type="match status" value="1"/>
</dbReference>
<keyword evidence="8" id="KW-0675">Receptor</keyword>
<keyword evidence="6" id="KW-1133">Transmembrane helix</keyword>
<dbReference type="Gene3D" id="3.40.190.170">
    <property type="entry name" value="Bacterial extracellular solute-binding protein, family 7"/>
    <property type="match status" value="1"/>
</dbReference>
<accession>A0A2U1CFS4</accession>
<dbReference type="InterPro" id="IPR004682">
    <property type="entry name" value="TRAP_DctP"/>
</dbReference>
<dbReference type="InterPro" id="IPR018389">
    <property type="entry name" value="DctP_fam"/>
</dbReference>
<gene>
    <name evidence="8" type="ORF">C7373_101272</name>
</gene>
<keyword evidence="4 7" id="KW-0732">Signal</keyword>
<evidence type="ECO:0000256" key="4">
    <source>
        <dbReference type="ARBA" id="ARBA00022729"/>
    </source>
</evidence>
<evidence type="ECO:0000256" key="2">
    <source>
        <dbReference type="ARBA" id="ARBA00009023"/>
    </source>
</evidence>
<feature type="region of interest" description="Disordered" evidence="5">
    <location>
        <begin position="349"/>
        <end position="382"/>
    </location>
</feature>
<dbReference type="GeneID" id="93227994"/>